<proteinExistence type="predicted"/>
<evidence type="ECO:0000313" key="1">
    <source>
        <dbReference type="Proteomes" id="UP000035680"/>
    </source>
</evidence>
<accession>A0A0K0F0N8</accession>
<dbReference type="AlphaFoldDB" id="A0A0K0F0N8"/>
<reference evidence="2" key="2">
    <citation type="submission" date="2015-08" db="UniProtKB">
        <authorList>
            <consortium name="WormBaseParasite"/>
        </authorList>
    </citation>
    <scope>IDENTIFICATION</scope>
</reference>
<dbReference type="Proteomes" id="UP000035680">
    <property type="component" value="Unassembled WGS sequence"/>
</dbReference>
<dbReference type="WBParaSite" id="SVE_0235300.1">
    <property type="protein sequence ID" value="SVE_0235300.1"/>
    <property type="gene ID" value="SVE_0235300"/>
</dbReference>
<evidence type="ECO:0000313" key="2">
    <source>
        <dbReference type="WBParaSite" id="SVE_0235300.1"/>
    </source>
</evidence>
<keyword evidence="1" id="KW-1185">Reference proteome</keyword>
<sequence length="266" mass="30776">MTINKSQGQTLSKVSVDLTTPLFSHEQFSIFSGISSLFRRTKRVEELGNEIIRDDSTIVSGTEENESSLVNQRKRKYDFTNDKKLECSDIRKNIKSMLNCKYKYDYIVSACFHTFGSKSNIGASYTIIGKDFVFTSSCRLRKNTTDNFIIAKILHDGIVEACEKFPHAKLLVFGDNPVYQNFLKKREEDENFVDSIKSHRIKKLITKIVMLEFKHDITFDEIGSTFVQRVLKISSKGESTVKCFSKYNSFLTSYECYKRYMHDNIL</sequence>
<name>A0A0K0F0N8_STRVS</name>
<organism evidence="1 2">
    <name type="scientific">Strongyloides venezuelensis</name>
    <name type="common">Threadworm</name>
    <dbReference type="NCBI Taxonomy" id="75913"/>
    <lineage>
        <taxon>Eukaryota</taxon>
        <taxon>Metazoa</taxon>
        <taxon>Ecdysozoa</taxon>
        <taxon>Nematoda</taxon>
        <taxon>Chromadorea</taxon>
        <taxon>Rhabditida</taxon>
        <taxon>Tylenchina</taxon>
        <taxon>Panagrolaimomorpha</taxon>
        <taxon>Strongyloidoidea</taxon>
        <taxon>Strongyloididae</taxon>
        <taxon>Strongyloides</taxon>
    </lineage>
</organism>
<reference evidence="1" key="1">
    <citation type="submission" date="2014-07" db="EMBL/GenBank/DDBJ databases">
        <authorList>
            <person name="Martin A.A"/>
            <person name="De Silva N."/>
        </authorList>
    </citation>
    <scope>NUCLEOTIDE SEQUENCE</scope>
</reference>
<protein>
    <submittedName>
        <fullName evidence="2">ATP-dependent DNA helicase</fullName>
    </submittedName>
</protein>